<proteinExistence type="predicted"/>
<feature type="compositionally biased region" description="Polar residues" evidence="1">
    <location>
        <begin position="82"/>
        <end position="97"/>
    </location>
</feature>
<name>A0A9P0TLW0_PIEBR</name>
<dbReference type="EMBL" id="CALOZG010000011">
    <property type="protein sequence ID" value="CAH4030926.1"/>
    <property type="molecule type" value="Genomic_DNA"/>
</dbReference>
<protein>
    <submittedName>
        <fullName evidence="2">Uncharacterized protein</fullName>
    </submittedName>
</protein>
<evidence type="ECO:0000313" key="3">
    <source>
        <dbReference type="Proteomes" id="UP001152562"/>
    </source>
</evidence>
<sequence length="147" mass="15895">MASGDPPPDMSKMLLFFQQRYPDALRAFQESETADSPRSPSPSPRKSKKNASAKASKFVTLPRSRSRSPLPEVGSASYEETGLNSRPSSVMSTQSTPALAADEAAQNSSSESDGFQTVGRKKKRSAKRPIKNSRHKVDKLQGPNAKG</sequence>
<evidence type="ECO:0000313" key="2">
    <source>
        <dbReference type="EMBL" id="CAH4030926.1"/>
    </source>
</evidence>
<dbReference type="AlphaFoldDB" id="A0A9P0TLW0"/>
<feature type="compositionally biased region" description="Basic residues" evidence="1">
    <location>
        <begin position="119"/>
        <end position="137"/>
    </location>
</feature>
<evidence type="ECO:0000256" key="1">
    <source>
        <dbReference type="SAM" id="MobiDB-lite"/>
    </source>
</evidence>
<feature type="compositionally biased region" description="Polar residues" evidence="1">
    <location>
        <begin position="105"/>
        <end position="115"/>
    </location>
</feature>
<dbReference type="Proteomes" id="UP001152562">
    <property type="component" value="Unassembled WGS sequence"/>
</dbReference>
<comment type="caution">
    <text evidence="2">The sequence shown here is derived from an EMBL/GenBank/DDBJ whole genome shotgun (WGS) entry which is preliminary data.</text>
</comment>
<gene>
    <name evidence="2" type="ORF">PIBRA_LOCUS7525</name>
</gene>
<reference evidence="2" key="1">
    <citation type="submission" date="2022-05" db="EMBL/GenBank/DDBJ databases">
        <authorList>
            <person name="Okamura Y."/>
        </authorList>
    </citation>
    <scope>NUCLEOTIDE SEQUENCE</scope>
</reference>
<organism evidence="2 3">
    <name type="scientific">Pieris brassicae</name>
    <name type="common">White butterfly</name>
    <name type="synonym">Large white butterfly</name>
    <dbReference type="NCBI Taxonomy" id="7116"/>
    <lineage>
        <taxon>Eukaryota</taxon>
        <taxon>Metazoa</taxon>
        <taxon>Ecdysozoa</taxon>
        <taxon>Arthropoda</taxon>
        <taxon>Hexapoda</taxon>
        <taxon>Insecta</taxon>
        <taxon>Pterygota</taxon>
        <taxon>Neoptera</taxon>
        <taxon>Endopterygota</taxon>
        <taxon>Lepidoptera</taxon>
        <taxon>Glossata</taxon>
        <taxon>Ditrysia</taxon>
        <taxon>Papilionoidea</taxon>
        <taxon>Pieridae</taxon>
        <taxon>Pierinae</taxon>
        <taxon>Pieris</taxon>
    </lineage>
</organism>
<accession>A0A9P0TLW0</accession>
<keyword evidence="3" id="KW-1185">Reference proteome</keyword>
<feature type="region of interest" description="Disordered" evidence="1">
    <location>
        <begin position="25"/>
        <end position="147"/>
    </location>
</feature>